<protein>
    <recommendedName>
        <fullName evidence="5">Probable membrane transporter protein</fullName>
    </recommendedName>
</protein>
<evidence type="ECO:0000256" key="4">
    <source>
        <dbReference type="ARBA" id="ARBA00023136"/>
    </source>
</evidence>
<proteinExistence type="inferred from homology"/>
<evidence type="ECO:0000256" key="6">
    <source>
        <dbReference type="SAM" id="MobiDB-lite"/>
    </source>
</evidence>
<feature type="transmembrane region" description="Helical" evidence="5">
    <location>
        <begin position="239"/>
        <end position="260"/>
    </location>
</feature>
<evidence type="ECO:0000256" key="3">
    <source>
        <dbReference type="ARBA" id="ARBA00022989"/>
    </source>
</evidence>
<keyword evidence="3 5" id="KW-1133">Transmembrane helix</keyword>
<organism evidence="7 8">
    <name type="scientific">Prosthecodimorpha staleyi</name>
    <dbReference type="NCBI Taxonomy" id="2840188"/>
    <lineage>
        <taxon>Bacteria</taxon>
        <taxon>Pseudomonadati</taxon>
        <taxon>Pseudomonadota</taxon>
        <taxon>Alphaproteobacteria</taxon>
        <taxon>Hyphomicrobiales</taxon>
        <taxon>Ancalomicrobiaceae</taxon>
        <taxon>Prosthecodimorpha</taxon>
    </lineage>
</organism>
<feature type="transmembrane region" description="Helical" evidence="5">
    <location>
        <begin position="266"/>
        <end position="285"/>
    </location>
</feature>
<evidence type="ECO:0000313" key="7">
    <source>
        <dbReference type="EMBL" id="MBT9292072.1"/>
    </source>
</evidence>
<feature type="transmembrane region" description="Helical" evidence="5">
    <location>
        <begin position="131"/>
        <end position="149"/>
    </location>
</feature>
<comment type="subcellular location">
    <subcellularLocation>
        <location evidence="5">Cell membrane</location>
        <topology evidence="5">Multi-pass membrane protein</topology>
    </subcellularLocation>
    <subcellularLocation>
        <location evidence="1">Membrane</location>
        <topology evidence="1">Multi-pass membrane protein</topology>
    </subcellularLocation>
</comment>
<dbReference type="AlphaFoldDB" id="A0A947DB07"/>
<feature type="transmembrane region" description="Helical" evidence="5">
    <location>
        <begin position="170"/>
        <end position="203"/>
    </location>
</feature>
<keyword evidence="5" id="KW-1003">Cell membrane</keyword>
<name>A0A947DB07_9HYPH</name>
<dbReference type="InterPro" id="IPR051598">
    <property type="entry name" value="TSUP/Inactive_protease-like"/>
</dbReference>
<comment type="caution">
    <text evidence="7">The sequence shown here is derived from an EMBL/GenBank/DDBJ whole genome shotgun (WGS) entry which is preliminary data.</text>
</comment>
<keyword evidence="8" id="KW-1185">Reference proteome</keyword>
<feature type="transmembrane region" description="Helical" evidence="5">
    <location>
        <begin position="59"/>
        <end position="79"/>
    </location>
</feature>
<feature type="transmembrane region" description="Helical" evidence="5">
    <location>
        <begin position="33"/>
        <end position="53"/>
    </location>
</feature>
<evidence type="ECO:0000313" key="8">
    <source>
        <dbReference type="Proteomes" id="UP000766595"/>
    </source>
</evidence>
<keyword evidence="4 5" id="KW-0472">Membrane</keyword>
<accession>A0A947DB07</accession>
<dbReference type="Pfam" id="PF01925">
    <property type="entry name" value="TauE"/>
    <property type="match status" value="1"/>
</dbReference>
<feature type="transmembrane region" description="Helical" evidence="5">
    <location>
        <begin position="100"/>
        <end position="119"/>
    </location>
</feature>
<sequence length="286" mass="29301">MRRPRDGPPSSHPAPGSGGRTGADVDLSSIEPLYSISGFAVGLLVGFTGVGGGSLMTPLLVLMFGVHPATAVGTDLLYAAITKSAGAAMHGFNRTVDWRVTGLLAIGSVPAALVTLLLLHRIGHSHDTAKLISVALGYALLATAVSFVLRRYVLAIASRLRKETPDLRRTAFLTVFTGVVLGAIVTLSSVGAGALGITALMLLYPLLPIARIVGSDIAHAVPLTLAAGLGHWAMGSVDWAMLASLLLGSIPGILVGSHFAPRMPEALLRGLLAGVLTIVGGKLAFG</sequence>
<dbReference type="InterPro" id="IPR002781">
    <property type="entry name" value="TM_pro_TauE-like"/>
</dbReference>
<dbReference type="PANTHER" id="PTHR43701:SF2">
    <property type="entry name" value="MEMBRANE TRANSPORTER PROTEIN YJNA-RELATED"/>
    <property type="match status" value="1"/>
</dbReference>
<gene>
    <name evidence="7" type="ORF">KL771_21595</name>
</gene>
<dbReference type="Proteomes" id="UP000766595">
    <property type="component" value="Unassembled WGS sequence"/>
</dbReference>
<keyword evidence="2 5" id="KW-0812">Transmembrane</keyword>
<evidence type="ECO:0000256" key="5">
    <source>
        <dbReference type="RuleBase" id="RU363041"/>
    </source>
</evidence>
<comment type="similarity">
    <text evidence="5">Belongs to the 4-toluene sulfonate uptake permease (TSUP) (TC 2.A.102) family.</text>
</comment>
<evidence type="ECO:0000256" key="1">
    <source>
        <dbReference type="ARBA" id="ARBA00004141"/>
    </source>
</evidence>
<dbReference type="EMBL" id="JAHHZF010000011">
    <property type="protein sequence ID" value="MBT9292072.1"/>
    <property type="molecule type" value="Genomic_DNA"/>
</dbReference>
<evidence type="ECO:0000256" key="2">
    <source>
        <dbReference type="ARBA" id="ARBA00022692"/>
    </source>
</evidence>
<dbReference type="GO" id="GO:0005886">
    <property type="term" value="C:plasma membrane"/>
    <property type="evidence" value="ECO:0007669"/>
    <property type="project" value="UniProtKB-SubCell"/>
</dbReference>
<dbReference type="PANTHER" id="PTHR43701">
    <property type="entry name" value="MEMBRANE TRANSPORTER PROTEIN MJ0441-RELATED"/>
    <property type="match status" value="1"/>
</dbReference>
<feature type="region of interest" description="Disordered" evidence="6">
    <location>
        <begin position="1"/>
        <end position="22"/>
    </location>
</feature>
<reference evidence="7 8" key="1">
    <citation type="submission" date="2021-06" db="EMBL/GenBank/DDBJ databases">
        <authorList>
            <person name="Grouzdev D.S."/>
            <person name="Koziaeva V."/>
        </authorList>
    </citation>
    <scope>NUCLEOTIDE SEQUENCE [LARGE SCALE GENOMIC DNA]</scope>
    <source>
        <strain evidence="7 8">22</strain>
    </source>
</reference>